<dbReference type="EMBL" id="CP063356">
    <property type="protein sequence ID" value="QOY36760.1"/>
    <property type="molecule type" value="Genomic_DNA"/>
</dbReference>
<keyword evidence="1" id="KW-1133">Transmembrane helix</keyword>
<organism evidence="2 3">
    <name type="scientific">Anaerobacillus isosaccharinicus</name>
    <dbReference type="NCBI Taxonomy" id="1532552"/>
    <lineage>
        <taxon>Bacteria</taxon>
        <taxon>Bacillati</taxon>
        <taxon>Bacillota</taxon>
        <taxon>Bacilli</taxon>
        <taxon>Bacillales</taxon>
        <taxon>Bacillaceae</taxon>
        <taxon>Anaerobacillus</taxon>
    </lineage>
</organism>
<reference evidence="2 3" key="2">
    <citation type="journal article" date="2019" name="Int. J. Syst. Evol. Microbiol.">
        <title>Anaerobacillus isosaccharinicus sp. nov., an alkaliphilic bacterium which degrades isosaccharinic acid.</title>
        <authorList>
            <person name="Bassil N.M."/>
            <person name="Lloyd J.R."/>
        </authorList>
    </citation>
    <scope>NUCLEOTIDE SEQUENCE [LARGE SCALE GENOMIC DNA]</scope>
    <source>
        <strain evidence="2 3">NB2006</strain>
    </source>
</reference>
<reference evidence="2 3" key="1">
    <citation type="journal article" date="2017" name="Genome Announc.">
        <title>Draft Genome Sequences of Four Alkaliphilic Bacteria Belonging to the Anaerobacillus Genus.</title>
        <authorList>
            <person name="Bassil N.M."/>
            <person name="Lloyd J.R."/>
        </authorList>
    </citation>
    <scope>NUCLEOTIDE SEQUENCE [LARGE SCALE GENOMIC DNA]</scope>
    <source>
        <strain evidence="2 3">NB2006</strain>
    </source>
</reference>
<dbReference type="AlphaFoldDB" id="A0A7S7L9F4"/>
<keyword evidence="3" id="KW-1185">Reference proteome</keyword>
<evidence type="ECO:0000256" key="1">
    <source>
        <dbReference type="SAM" id="Phobius"/>
    </source>
</evidence>
<keyword evidence="1" id="KW-0812">Transmembrane</keyword>
<dbReference type="RefSeq" id="WP_182080499.1">
    <property type="nucleotide sequence ID" value="NZ_CP063356.2"/>
</dbReference>
<evidence type="ECO:0000313" key="3">
    <source>
        <dbReference type="Proteomes" id="UP000180175"/>
    </source>
</evidence>
<gene>
    <name evidence="2" type="ORF">AWH56_003645</name>
</gene>
<dbReference type="Proteomes" id="UP000180175">
    <property type="component" value="Chromosome"/>
</dbReference>
<sequence length="90" mass="10533">MMTLSFIIGPIIALIVFMILINDKWEIVLEGKKHIDEKEIYEHYQHLKNQDIRCKVVRVEHPLSIEGAGLQLFVMEKDLNKINNLGHPRL</sequence>
<accession>A0A7S7L9F4</accession>
<evidence type="ECO:0000313" key="2">
    <source>
        <dbReference type="EMBL" id="QOY36760.1"/>
    </source>
</evidence>
<dbReference type="KEGG" id="aia:AWH56_003645"/>
<feature type="transmembrane region" description="Helical" evidence="1">
    <location>
        <begin position="6"/>
        <end position="23"/>
    </location>
</feature>
<name>A0A7S7L9F4_9BACI</name>
<keyword evidence="1" id="KW-0472">Membrane</keyword>
<proteinExistence type="predicted"/>
<protein>
    <submittedName>
        <fullName evidence="2">Uncharacterized protein</fullName>
    </submittedName>
</protein>